<dbReference type="Proteomes" id="UP000566819">
    <property type="component" value="Unassembled WGS sequence"/>
</dbReference>
<evidence type="ECO:0000256" key="6">
    <source>
        <dbReference type="ARBA" id="ARBA00023242"/>
    </source>
</evidence>
<evidence type="ECO:0000256" key="4">
    <source>
        <dbReference type="ARBA" id="ARBA00023125"/>
    </source>
</evidence>
<keyword evidence="8" id="KW-0472">Membrane</keyword>
<evidence type="ECO:0000256" key="2">
    <source>
        <dbReference type="ARBA" id="ARBA00022833"/>
    </source>
</evidence>
<keyword evidence="1" id="KW-0479">Metal-binding</keyword>
<dbReference type="CDD" id="cd00067">
    <property type="entry name" value="GAL4"/>
    <property type="match status" value="1"/>
</dbReference>
<dbReference type="PROSITE" id="PS50048">
    <property type="entry name" value="ZN2_CY6_FUNGAL_2"/>
    <property type="match status" value="1"/>
</dbReference>
<feature type="transmembrane region" description="Helical" evidence="8">
    <location>
        <begin position="436"/>
        <end position="458"/>
    </location>
</feature>
<protein>
    <recommendedName>
        <fullName evidence="9">Zn(2)-C6 fungal-type domain-containing protein</fullName>
    </recommendedName>
</protein>
<feature type="region of interest" description="Disordered" evidence="7">
    <location>
        <begin position="70"/>
        <end position="89"/>
    </location>
</feature>
<dbReference type="GO" id="GO:0000981">
    <property type="term" value="F:DNA-binding transcription factor activity, RNA polymerase II-specific"/>
    <property type="evidence" value="ECO:0007669"/>
    <property type="project" value="InterPro"/>
</dbReference>
<evidence type="ECO:0000256" key="8">
    <source>
        <dbReference type="SAM" id="Phobius"/>
    </source>
</evidence>
<evidence type="ECO:0000256" key="3">
    <source>
        <dbReference type="ARBA" id="ARBA00023015"/>
    </source>
</evidence>
<proteinExistence type="predicted"/>
<evidence type="ECO:0000256" key="1">
    <source>
        <dbReference type="ARBA" id="ARBA00022723"/>
    </source>
</evidence>
<comment type="caution">
    <text evidence="10">The sequence shown here is derived from an EMBL/GenBank/DDBJ whole genome shotgun (WGS) entry which is preliminary data.</text>
</comment>
<dbReference type="SMART" id="SM00066">
    <property type="entry name" value="GAL4"/>
    <property type="match status" value="1"/>
</dbReference>
<dbReference type="PANTHER" id="PTHR36206:SF12">
    <property type="entry name" value="ASPERCRYPTIN BIOSYNTHESIS CLUSTER-SPECIFIC TRANSCRIPTION REGULATOR ATNN-RELATED"/>
    <property type="match status" value="1"/>
</dbReference>
<dbReference type="Gene3D" id="4.10.240.10">
    <property type="entry name" value="Zn(2)-C6 fungal-type DNA-binding domain"/>
    <property type="match status" value="1"/>
</dbReference>
<dbReference type="SUPFAM" id="SSF57701">
    <property type="entry name" value="Zn2/Cys6 DNA-binding domain"/>
    <property type="match status" value="1"/>
</dbReference>
<accession>A0A8H4RX48</accession>
<evidence type="ECO:0000313" key="11">
    <source>
        <dbReference type="Proteomes" id="UP000566819"/>
    </source>
</evidence>
<dbReference type="GO" id="GO:0003677">
    <property type="term" value="F:DNA binding"/>
    <property type="evidence" value="ECO:0007669"/>
    <property type="project" value="UniProtKB-KW"/>
</dbReference>
<dbReference type="AlphaFoldDB" id="A0A8H4RX48"/>
<dbReference type="PANTHER" id="PTHR36206">
    <property type="entry name" value="ASPERCRYPTIN BIOSYNTHESIS CLUSTER-SPECIFIC TRANSCRIPTION REGULATOR ATNN-RELATED"/>
    <property type="match status" value="1"/>
</dbReference>
<keyword evidence="11" id="KW-1185">Reference proteome</keyword>
<dbReference type="EMBL" id="JAAMPI010000017">
    <property type="protein sequence ID" value="KAF4637595.1"/>
    <property type="molecule type" value="Genomic_DNA"/>
</dbReference>
<keyword evidence="2" id="KW-0862">Zinc</keyword>
<keyword evidence="8" id="KW-0812">Transmembrane</keyword>
<feature type="domain" description="Zn(2)-C6 fungal-type" evidence="9">
    <location>
        <begin position="38"/>
        <end position="66"/>
    </location>
</feature>
<evidence type="ECO:0000256" key="7">
    <source>
        <dbReference type="SAM" id="MobiDB-lite"/>
    </source>
</evidence>
<keyword evidence="4" id="KW-0238">DNA-binding</keyword>
<evidence type="ECO:0000256" key="5">
    <source>
        <dbReference type="ARBA" id="ARBA00023163"/>
    </source>
</evidence>
<keyword evidence="8" id="KW-1133">Transmembrane helix</keyword>
<evidence type="ECO:0000259" key="9">
    <source>
        <dbReference type="PROSITE" id="PS50048"/>
    </source>
</evidence>
<feature type="transmembrane region" description="Helical" evidence="8">
    <location>
        <begin position="383"/>
        <end position="401"/>
    </location>
</feature>
<gene>
    <name evidence="10" type="ORF">G7Y89_g478</name>
</gene>
<keyword evidence="6" id="KW-0539">Nucleus</keyword>
<keyword evidence="3" id="KW-0805">Transcription regulation</keyword>
<reference evidence="10 11" key="1">
    <citation type="submission" date="2020-03" db="EMBL/GenBank/DDBJ databases">
        <title>Draft Genome Sequence of Cudoniella acicularis.</title>
        <authorList>
            <person name="Buettner E."/>
            <person name="Kellner H."/>
        </authorList>
    </citation>
    <scope>NUCLEOTIDE SEQUENCE [LARGE SCALE GENOMIC DNA]</scope>
    <source>
        <strain evidence="10 11">DSM 108380</strain>
    </source>
</reference>
<dbReference type="InterPro" id="IPR052360">
    <property type="entry name" value="Transcr_Regulatory_Proteins"/>
</dbReference>
<evidence type="ECO:0000313" key="10">
    <source>
        <dbReference type="EMBL" id="KAF4637595.1"/>
    </source>
</evidence>
<feature type="compositionally biased region" description="Polar residues" evidence="7">
    <location>
        <begin position="1"/>
        <end position="17"/>
    </location>
</feature>
<dbReference type="PROSITE" id="PS00463">
    <property type="entry name" value="ZN2_CY6_FUNGAL_1"/>
    <property type="match status" value="1"/>
</dbReference>
<dbReference type="InterPro" id="IPR021858">
    <property type="entry name" value="Fun_TF"/>
</dbReference>
<dbReference type="Pfam" id="PF11951">
    <property type="entry name" value="Fungal_trans_2"/>
    <property type="match status" value="1"/>
</dbReference>
<dbReference type="InterPro" id="IPR001138">
    <property type="entry name" value="Zn2Cys6_DnaBD"/>
</dbReference>
<organism evidence="10 11">
    <name type="scientific">Cudoniella acicularis</name>
    <dbReference type="NCBI Taxonomy" id="354080"/>
    <lineage>
        <taxon>Eukaryota</taxon>
        <taxon>Fungi</taxon>
        <taxon>Dikarya</taxon>
        <taxon>Ascomycota</taxon>
        <taxon>Pezizomycotina</taxon>
        <taxon>Leotiomycetes</taxon>
        <taxon>Helotiales</taxon>
        <taxon>Tricladiaceae</taxon>
        <taxon>Cudoniella</taxon>
    </lineage>
</organism>
<feature type="region of interest" description="Disordered" evidence="7">
    <location>
        <begin position="1"/>
        <end position="35"/>
    </location>
</feature>
<name>A0A8H4RX48_9HELO</name>
<dbReference type="OrthoDB" id="3145928at2759"/>
<sequence length="572" mass="65474">MDTPSNRNSNGQKSNGPSDFPRDLISSFRTGTTKSRNGCTVCKIRRVKCDETKPHCIRCTSTGRNCEGYGKVPERKKSKSPPKVSLRHAPSLPRTCPRILCAPSVDVQGSVWERRSFHYLRSRNMSDTPGNFEPYFWDNISLQLSHKYPTILHALIALSAIYEEHERSGLEIISDTSRVQVSYTEYTLRQYNKAVKDLVEYLASDEPDPRVALTSCLIFVWIEFLQNDPSSGFRHLNCGLKILRNLQLSSPGEKARTHERDSEGILGSLNRSFTRLRIQAAIHGSQEADFTTSSTRELEILEPIPASFANIFESRNVLDKELNAIFGYIRGLREIGYYSSVDMLIFADIQRGHLERLQQWQTANKALVAALNSRRDQSQNSRILYLQLYYTLVGIIWRTMFAGSEIAFDAYTADFETMLTIVSSLINNSRSSMPPILSLDMGILIPLFFLCVKCRVLWIRNRAIALLKHAPEREGIWHRDSIVGYCEWKIMTEEQWRGEISEDHPLPEFARIYGEHIIEKGESSDKERPLQMRFRRGPAGLDIEDTIEMPDQVWLRQGKGGSVDDYIIDEEF</sequence>
<keyword evidence="5" id="KW-0804">Transcription</keyword>
<dbReference type="GO" id="GO:0008270">
    <property type="term" value="F:zinc ion binding"/>
    <property type="evidence" value="ECO:0007669"/>
    <property type="project" value="InterPro"/>
</dbReference>
<dbReference type="InterPro" id="IPR036864">
    <property type="entry name" value="Zn2-C6_fun-type_DNA-bd_sf"/>
</dbReference>
<dbReference type="Pfam" id="PF00172">
    <property type="entry name" value="Zn_clus"/>
    <property type="match status" value="1"/>
</dbReference>